<feature type="domain" description="Wall-associated receptor kinase galacturonan-binding" evidence="5">
    <location>
        <begin position="102"/>
        <end position="162"/>
    </location>
</feature>
<dbReference type="GO" id="GO:0016020">
    <property type="term" value="C:membrane"/>
    <property type="evidence" value="ECO:0007669"/>
    <property type="project" value="UniProtKB-SubCell"/>
</dbReference>
<dbReference type="Pfam" id="PF14380">
    <property type="entry name" value="WAK_assoc"/>
    <property type="match status" value="1"/>
</dbReference>
<keyword evidence="7" id="KW-0418">Kinase</keyword>
<dbReference type="Proteomes" id="UP000283530">
    <property type="component" value="Unassembled WGS sequence"/>
</dbReference>
<evidence type="ECO:0000256" key="3">
    <source>
        <dbReference type="ARBA" id="ARBA00023180"/>
    </source>
</evidence>
<keyword evidence="3" id="KW-0325">Glycoprotein</keyword>
<dbReference type="Pfam" id="PF13947">
    <property type="entry name" value="GUB_WAK_bind"/>
    <property type="match status" value="1"/>
</dbReference>
<keyword evidence="7" id="KW-0808">Transferase</keyword>
<dbReference type="InterPro" id="IPR032872">
    <property type="entry name" value="WAK_assoc_C"/>
</dbReference>
<keyword evidence="2" id="KW-0732">Signal</keyword>
<reference evidence="7 8" key="1">
    <citation type="journal article" date="2019" name="Nat. Plants">
        <title>Stout camphor tree genome fills gaps in understanding of flowering plant genome evolution.</title>
        <authorList>
            <person name="Chaw S.M."/>
            <person name="Liu Y.C."/>
            <person name="Wu Y.W."/>
            <person name="Wang H.Y."/>
            <person name="Lin C.I."/>
            <person name="Wu C.S."/>
            <person name="Ke H.M."/>
            <person name="Chang L.Y."/>
            <person name="Hsu C.Y."/>
            <person name="Yang H.T."/>
            <person name="Sudianto E."/>
            <person name="Hsu M.H."/>
            <person name="Wu K.P."/>
            <person name="Wang L.N."/>
            <person name="Leebens-Mack J.H."/>
            <person name="Tsai I.J."/>
        </authorList>
    </citation>
    <scope>NUCLEOTIDE SEQUENCE [LARGE SCALE GENOMIC DNA]</scope>
    <source>
        <strain evidence="8">cv. Chaw 1501</strain>
        <tissue evidence="7">Young leaves</tissue>
    </source>
</reference>
<name>A0A443PAN1_9MAGN</name>
<protein>
    <submittedName>
        <fullName evidence="7">Wall-associated receptor kinase-like protein 15</fullName>
    </submittedName>
</protein>
<comment type="subcellular location">
    <subcellularLocation>
        <location evidence="1">Membrane</location>
        <topology evidence="1">Single-pass membrane protein</topology>
    </subcellularLocation>
</comment>
<dbReference type="PANTHER" id="PTHR33355">
    <property type="entry name" value="WALL-ASSOCIATED RECEPTOR KINASE CARBOXY-TERMINAL PROTEIN-RELATED"/>
    <property type="match status" value="1"/>
</dbReference>
<feature type="domain" description="Wall-associated receptor kinase C-terminal" evidence="6">
    <location>
        <begin position="302"/>
        <end position="331"/>
    </location>
</feature>
<feature type="region of interest" description="Disordered" evidence="4">
    <location>
        <begin position="55"/>
        <end position="74"/>
    </location>
</feature>
<dbReference type="OrthoDB" id="1933476at2759"/>
<keyword evidence="7" id="KW-0675">Receptor</keyword>
<dbReference type="GO" id="GO:0030247">
    <property type="term" value="F:polysaccharide binding"/>
    <property type="evidence" value="ECO:0007669"/>
    <property type="project" value="InterPro"/>
</dbReference>
<accession>A0A443PAN1</accession>
<evidence type="ECO:0000259" key="5">
    <source>
        <dbReference type="Pfam" id="PF13947"/>
    </source>
</evidence>
<evidence type="ECO:0000313" key="8">
    <source>
        <dbReference type="Proteomes" id="UP000283530"/>
    </source>
</evidence>
<evidence type="ECO:0000256" key="4">
    <source>
        <dbReference type="SAM" id="MobiDB-lite"/>
    </source>
</evidence>
<proteinExistence type="predicted"/>
<keyword evidence="8" id="KW-1185">Reference proteome</keyword>
<sequence length="375" mass="39878">MQNMIADGGSNQKPSGADQCPVYCLPTKPIKGSKQMTPSTSVSLLLPSHFSTLLHTKHSQRQPSPPSSSSSSSSSMDFFFITLYLLLHLLYSSPTSASLPACKSTCGSLPVKYPLGTGPGCGSPRFHPSVSCSSSDQLLLTTHTGSYPITSISYPTSTLTISPPLMSTCSSMHSSPNFGLDWATPFQVGPSIFLLLSCTTPSSSLTFKGSPLCDSSNTHLCAAIYTCPSVVSLGLPLFAPTNSCCVYSPANLGPHGDLDLEGLKCAGYASVVSLGEYPTDPSRWEYGVSLQFSDGGLDNYNFATACEACEKSEGACGYAPPRNYFVCVCKNGVNTSTDCYGQIDYWNSNGYSPKHFSLDFNEHLLVMGPFGWSLC</sequence>
<evidence type="ECO:0000259" key="6">
    <source>
        <dbReference type="Pfam" id="PF14380"/>
    </source>
</evidence>
<evidence type="ECO:0000256" key="1">
    <source>
        <dbReference type="ARBA" id="ARBA00004167"/>
    </source>
</evidence>
<dbReference type="GO" id="GO:0016301">
    <property type="term" value="F:kinase activity"/>
    <property type="evidence" value="ECO:0007669"/>
    <property type="project" value="UniProtKB-KW"/>
</dbReference>
<comment type="caution">
    <text evidence="7">The sequence shown here is derived from an EMBL/GenBank/DDBJ whole genome shotgun (WGS) entry which is preliminary data.</text>
</comment>
<evidence type="ECO:0000256" key="2">
    <source>
        <dbReference type="ARBA" id="ARBA00022729"/>
    </source>
</evidence>
<dbReference type="InterPro" id="IPR025287">
    <property type="entry name" value="WAK_GUB"/>
</dbReference>
<dbReference type="EMBL" id="QPKB01000006">
    <property type="protein sequence ID" value="RWR87812.1"/>
    <property type="molecule type" value="Genomic_DNA"/>
</dbReference>
<evidence type="ECO:0000313" key="7">
    <source>
        <dbReference type="EMBL" id="RWR87812.1"/>
    </source>
</evidence>
<dbReference type="PANTHER" id="PTHR33355:SF1">
    <property type="entry name" value="WALL-ASSOCIATED RECEPTOR KINASE-LIKE 15"/>
    <property type="match status" value="1"/>
</dbReference>
<dbReference type="AlphaFoldDB" id="A0A443PAN1"/>
<organism evidence="7 8">
    <name type="scientific">Cinnamomum micranthum f. kanehirae</name>
    <dbReference type="NCBI Taxonomy" id="337451"/>
    <lineage>
        <taxon>Eukaryota</taxon>
        <taxon>Viridiplantae</taxon>
        <taxon>Streptophyta</taxon>
        <taxon>Embryophyta</taxon>
        <taxon>Tracheophyta</taxon>
        <taxon>Spermatophyta</taxon>
        <taxon>Magnoliopsida</taxon>
        <taxon>Magnoliidae</taxon>
        <taxon>Laurales</taxon>
        <taxon>Lauraceae</taxon>
        <taxon>Cinnamomum</taxon>
    </lineage>
</organism>
<gene>
    <name evidence="7" type="ORF">CKAN_01676900</name>
</gene>